<dbReference type="RefSeq" id="WP_141708176.1">
    <property type="nucleotide sequence ID" value="NZ_FMCV01000006.1"/>
</dbReference>
<evidence type="ECO:0000313" key="2">
    <source>
        <dbReference type="EMBL" id="SCF04482.1"/>
    </source>
</evidence>
<gene>
    <name evidence="2" type="ORF">GA0070215_106198</name>
</gene>
<reference evidence="3" key="1">
    <citation type="submission" date="2016-06" db="EMBL/GenBank/DDBJ databases">
        <authorList>
            <person name="Varghese N."/>
        </authorList>
    </citation>
    <scope>NUCLEOTIDE SEQUENCE [LARGE SCALE GENOMIC DNA]</scope>
    <source>
        <strain evidence="3">DSM 45555</strain>
    </source>
</reference>
<name>A0A1C4X7P7_9ACTN</name>
<dbReference type="EMBL" id="FMCV01000006">
    <property type="protein sequence ID" value="SCF04482.1"/>
    <property type="molecule type" value="Genomic_DNA"/>
</dbReference>
<dbReference type="Proteomes" id="UP000198551">
    <property type="component" value="Unassembled WGS sequence"/>
</dbReference>
<feature type="transmembrane region" description="Helical" evidence="1">
    <location>
        <begin position="241"/>
        <end position="259"/>
    </location>
</feature>
<feature type="transmembrane region" description="Helical" evidence="1">
    <location>
        <begin position="85"/>
        <end position="105"/>
    </location>
</feature>
<proteinExistence type="predicted"/>
<evidence type="ECO:0000256" key="1">
    <source>
        <dbReference type="SAM" id="Phobius"/>
    </source>
</evidence>
<dbReference type="AlphaFoldDB" id="A0A1C4X7P7"/>
<protein>
    <recommendedName>
        <fullName evidence="4">Zinc-finger</fullName>
    </recommendedName>
</protein>
<accession>A0A1C4X7P7</accession>
<keyword evidence="1" id="KW-0812">Transmembrane</keyword>
<feature type="transmembrane region" description="Helical" evidence="1">
    <location>
        <begin position="160"/>
        <end position="183"/>
    </location>
</feature>
<feature type="transmembrane region" description="Helical" evidence="1">
    <location>
        <begin position="117"/>
        <end position="139"/>
    </location>
</feature>
<sequence>MNAHISARALGRYAAGDPAVAPDVLWAMETHLERCAACRSRLTHVIDGDAVALLASVRVRVDAAISAAAPATVRRRWMPAPSGRWVTPVFVPWLATTVLMVLVALGFDLAVAGRGTALPSLVVLLAPVAPLLGVATAWTRRLDAAHELVVATARAGLGMVLRRTLVVLVVVIPVLTVAGWSVGASPARWLMPCLAFTACALALGKVVGLPRAAGGLALLWAMVVVGPSIVTARLPVLLTEAALPGWAALTAVVAVVLASRRSGYAELR</sequence>
<keyword evidence="3" id="KW-1185">Reference proteome</keyword>
<evidence type="ECO:0000313" key="3">
    <source>
        <dbReference type="Proteomes" id="UP000198551"/>
    </source>
</evidence>
<evidence type="ECO:0008006" key="4">
    <source>
        <dbReference type="Google" id="ProtNLM"/>
    </source>
</evidence>
<keyword evidence="1" id="KW-1133">Transmembrane helix</keyword>
<organism evidence="2 3">
    <name type="scientific">Micromonospora marina</name>
    <dbReference type="NCBI Taxonomy" id="307120"/>
    <lineage>
        <taxon>Bacteria</taxon>
        <taxon>Bacillati</taxon>
        <taxon>Actinomycetota</taxon>
        <taxon>Actinomycetes</taxon>
        <taxon>Micromonosporales</taxon>
        <taxon>Micromonosporaceae</taxon>
        <taxon>Micromonospora</taxon>
    </lineage>
</organism>
<feature type="transmembrane region" description="Helical" evidence="1">
    <location>
        <begin position="189"/>
        <end position="209"/>
    </location>
</feature>
<feature type="transmembrane region" description="Helical" evidence="1">
    <location>
        <begin position="216"/>
        <end position="235"/>
    </location>
</feature>
<keyword evidence="1" id="KW-0472">Membrane</keyword>